<feature type="transmembrane region" description="Helical" evidence="1">
    <location>
        <begin position="118"/>
        <end position="147"/>
    </location>
</feature>
<proteinExistence type="predicted"/>
<geneLocation type="plastid" evidence="2"/>
<gene>
    <name evidence="2" type="primary">ycf1</name>
</gene>
<dbReference type="EMBL" id="KU167098">
    <property type="protein sequence ID" value="AMP43440.1"/>
    <property type="molecule type" value="Genomic_DNA"/>
</dbReference>
<protein>
    <submittedName>
        <fullName evidence="2">Hypothetical chloroplast RF1</fullName>
    </submittedName>
</protein>
<feature type="transmembrane region" description="Helical" evidence="1">
    <location>
        <begin position="278"/>
        <end position="297"/>
    </location>
</feature>
<evidence type="ECO:0000256" key="1">
    <source>
        <dbReference type="SAM" id="Phobius"/>
    </source>
</evidence>
<feature type="transmembrane region" description="Helical" evidence="1">
    <location>
        <begin position="196"/>
        <end position="215"/>
    </location>
</feature>
<organism evidence="2">
    <name type="scientific">Scherffelia dubia</name>
    <name type="common">Green alga</name>
    <name type="synonym">Chlamydomonas dubia</name>
    <dbReference type="NCBI Taxonomy" id="3190"/>
    <lineage>
        <taxon>Eukaryota</taxon>
        <taxon>Viridiplantae</taxon>
        <taxon>Chlorophyta</taxon>
        <taxon>core chlorophytes</taxon>
        <taxon>Chlorodendrophyceae</taxon>
        <taxon>Chlorodendrales</taxon>
        <taxon>Chlorodendraceae</taxon>
        <taxon>Scherffelia</taxon>
    </lineage>
</organism>
<feature type="transmembrane region" description="Helical" evidence="1">
    <location>
        <begin position="159"/>
        <end position="176"/>
    </location>
</feature>
<feature type="transmembrane region" description="Helical" evidence="1">
    <location>
        <begin position="36"/>
        <end position="57"/>
    </location>
</feature>
<feature type="transmembrane region" description="Helical" evidence="1">
    <location>
        <begin position="87"/>
        <end position="106"/>
    </location>
</feature>
<accession>A0A142BYG3</accession>
<keyword evidence="1" id="KW-0812">Transmembrane</keyword>
<dbReference type="RefSeq" id="YP_009241548.1">
    <property type="nucleotide sequence ID" value="NC_029807.1"/>
</dbReference>
<keyword evidence="1" id="KW-0472">Membrane</keyword>
<keyword evidence="1" id="KW-1133">Transmembrane helix</keyword>
<keyword evidence="2" id="KW-0934">Plastid</keyword>
<dbReference type="RefSeq" id="YP_009241533.1">
    <property type="nucleotide sequence ID" value="NC_029807.1"/>
</dbReference>
<feature type="transmembrane region" description="Helical" evidence="1">
    <location>
        <begin position="235"/>
        <end position="257"/>
    </location>
</feature>
<name>A0A142BYG3_SCHDU</name>
<dbReference type="EMBL" id="KU167098">
    <property type="protein sequence ID" value="AMP43455.1"/>
    <property type="molecule type" value="Genomic_DNA"/>
</dbReference>
<reference evidence="2" key="1">
    <citation type="journal article" date="2016" name="PLoS ONE">
        <title>Distinctive Architecture of the Chloroplast Genome in the Chlorodendrophycean Green Algae Scherffelia dubia and Tetraselmis sp. CCMP 881.</title>
        <authorList>
            <person name="Turmel M."/>
            <person name="de Cambiaire J.C."/>
            <person name="Otis C."/>
            <person name="Lemieux C."/>
        </authorList>
    </citation>
    <scope>NUCLEOTIDE SEQUENCE</scope>
</reference>
<dbReference type="GeneID" id="27210061"/>
<dbReference type="GeneID" id="27210100"/>
<dbReference type="AlphaFoldDB" id="A0A142BYG3"/>
<sequence length="777" mass="88845">MSFIAVIRDYLDVFSSNSSSNLEICVKTVTFFSEAFVSFVHYVLTFGWIGDIIYLPVTLPFLQDSILSGKFFPGDINFMSETMKSESFWSVFSVGFLNSFFCCLPLSTSHFLSLRRLFVQGLAAGVTSTLGGLMGQCLFLGCTLFGFRLFVIPWFSLDPINYLISFVLLFVVIYEMSNEKRIRPINVSEKSVLTNIFLLSFFLSWTEQSCFLQYLKNVSLGSEPTVFEGFSNFNYLLGLILGHIFFSFVFVFLSLNLKKAFFSISKLPYSLWLKKMNFVFLSVTLGLSLTSLPYYSFDYLLAAPLGFISQDKSFSKSIFAQNELEDPNRLLTSLDGFFPLTLDTDISYFDRGDYGGQQGFFKKNFEELNYQGEYAWSSRRDKKPNLYTAAQTTKTTILDFFQGNLDKNQEDSSGNLQPIVRVGQSKLSDSSKKSYGNDRQKLKTRFETNYEENQSEGFVLGSSFNTFPLFNDTLVPSLEKSIKKKFYSNPVYKTLLHSEIDSYLTRSPDAFLSGKEESELFSKRKFLSDYYDSIRAYQKVPYQDDFQEFFQGSKSYVDRAYHHQFKGNLRVVSQYFDLSLNQDALERELFSQGEQEESVLKYDQPLFFTNDLTEHEELNVPLVLEPFLEPSESLPFYFGYDQNSGQVITTRFGTDSKMSRGPSPDWQGWPLSKKVLSELEEKGDCSFVTLFHSTLNPDMKDVLFLSISIDPSENVSMDSSSDPLASNLKSLKRNAPLEYLTLGQNLPAHLKYLEKDYSNSLIPNYGGVIWPGNQLSN</sequence>
<evidence type="ECO:0000313" key="2">
    <source>
        <dbReference type="EMBL" id="AMP43455.1"/>
    </source>
</evidence>